<dbReference type="RefSeq" id="WP_210854907.1">
    <property type="nucleotide sequence ID" value="NZ_JAGQDD010000011.1"/>
</dbReference>
<organism evidence="2 3">
    <name type="scientific">Ideonella alba</name>
    <dbReference type="NCBI Taxonomy" id="2824118"/>
    <lineage>
        <taxon>Bacteria</taxon>
        <taxon>Pseudomonadati</taxon>
        <taxon>Pseudomonadota</taxon>
        <taxon>Betaproteobacteria</taxon>
        <taxon>Burkholderiales</taxon>
        <taxon>Sphaerotilaceae</taxon>
        <taxon>Ideonella</taxon>
    </lineage>
</organism>
<feature type="signal peptide" evidence="1">
    <location>
        <begin position="1"/>
        <end position="20"/>
    </location>
</feature>
<sequence length="264" mass="27958">MKFHLIPAAVASLLALNAHAAAVKYDDFNVTTGIDRVKWGESEAGRFIDGNKLTLGRFLYGNTASDTGLTMESWNMSIPVTAPVKGLRADVTIDDIKQDESCAANTSVGTSSARLIGSFFNIRPGGPVPGDRTGDVLAQVRARRTSNSVDAAGVLQVQGVLSQCTNADCSASSALPGVPLVVPLGSVTVGTPMRLQFAWDKKTNTFTYTRDAAITATITYTQDDSVAPATVFANVSMRNEIQNCTTQRIKGGIAGTFDNVYVTQ</sequence>
<keyword evidence="1" id="KW-0732">Signal</keyword>
<protein>
    <submittedName>
        <fullName evidence="2">Uncharacterized protein</fullName>
    </submittedName>
</protein>
<feature type="chain" id="PRO_5037773189" evidence="1">
    <location>
        <begin position="21"/>
        <end position="264"/>
    </location>
</feature>
<proteinExistence type="predicted"/>
<gene>
    <name evidence="2" type="ORF">KAK03_15300</name>
</gene>
<evidence type="ECO:0000313" key="3">
    <source>
        <dbReference type="Proteomes" id="UP000676246"/>
    </source>
</evidence>
<keyword evidence="3" id="KW-1185">Reference proteome</keyword>
<accession>A0A940YG34</accession>
<comment type="caution">
    <text evidence="2">The sequence shown here is derived from an EMBL/GenBank/DDBJ whole genome shotgun (WGS) entry which is preliminary data.</text>
</comment>
<dbReference type="EMBL" id="JAGQDD010000011">
    <property type="protein sequence ID" value="MBQ0931850.1"/>
    <property type="molecule type" value="Genomic_DNA"/>
</dbReference>
<dbReference type="Proteomes" id="UP000676246">
    <property type="component" value="Unassembled WGS sequence"/>
</dbReference>
<evidence type="ECO:0000313" key="2">
    <source>
        <dbReference type="EMBL" id="MBQ0931850.1"/>
    </source>
</evidence>
<reference evidence="2 3" key="1">
    <citation type="submission" date="2021-04" db="EMBL/GenBank/DDBJ databases">
        <title>The genome sequence of Ideonella sp. 3Y2.</title>
        <authorList>
            <person name="Liu Y."/>
        </authorList>
    </citation>
    <scope>NUCLEOTIDE SEQUENCE [LARGE SCALE GENOMIC DNA]</scope>
    <source>
        <strain evidence="2 3">3Y2</strain>
    </source>
</reference>
<dbReference type="AlphaFoldDB" id="A0A940YG34"/>
<evidence type="ECO:0000256" key="1">
    <source>
        <dbReference type="SAM" id="SignalP"/>
    </source>
</evidence>
<name>A0A940YG34_9BURK</name>